<name>A0A7Z9BS43_9CYAN</name>
<reference evidence="2" key="1">
    <citation type="submission" date="2019-10" db="EMBL/GenBank/DDBJ databases">
        <authorList>
            <consortium name="Genoscope - CEA"/>
            <person name="William W."/>
        </authorList>
    </citation>
    <scope>NUCLEOTIDE SEQUENCE [LARGE SCALE GENOMIC DNA]</scope>
    <source>
        <strain evidence="2">BBR_PRJEB10992</strain>
    </source>
</reference>
<keyword evidence="1" id="KW-1133">Transmembrane helix</keyword>
<keyword evidence="1" id="KW-0812">Transmembrane</keyword>
<keyword evidence="1" id="KW-0472">Membrane</keyword>
<evidence type="ECO:0000313" key="2">
    <source>
        <dbReference type="EMBL" id="VXD19957.1"/>
    </source>
</evidence>
<dbReference type="RefSeq" id="WP_083622728.1">
    <property type="nucleotide sequence ID" value="NZ_LR734871.1"/>
</dbReference>
<dbReference type="OrthoDB" id="448901at2"/>
<organism evidence="2 3">
    <name type="scientific">Planktothrix serta PCC 8927</name>
    <dbReference type="NCBI Taxonomy" id="671068"/>
    <lineage>
        <taxon>Bacteria</taxon>
        <taxon>Bacillati</taxon>
        <taxon>Cyanobacteriota</taxon>
        <taxon>Cyanophyceae</taxon>
        <taxon>Oscillatoriophycideae</taxon>
        <taxon>Oscillatoriales</taxon>
        <taxon>Microcoleaceae</taxon>
        <taxon>Planktothrix</taxon>
    </lineage>
</organism>
<protein>
    <submittedName>
        <fullName evidence="2">Uncharacterized protein</fullName>
    </submittedName>
</protein>
<feature type="transmembrane region" description="Helical" evidence="1">
    <location>
        <begin position="425"/>
        <end position="449"/>
    </location>
</feature>
<proteinExistence type="predicted"/>
<comment type="caution">
    <text evidence="2">The sequence shown here is derived from an EMBL/GenBank/DDBJ whole genome shotgun (WGS) entry which is preliminary data.</text>
</comment>
<evidence type="ECO:0000313" key="3">
    <source>
        <dbReference type="Proteomes" id="UP000184550"/>
    </source>
</evidence>
<gene>
    <name evidence="2" type="ORF">PL8927_640033</name>
</gene>
<keyword evidence="3" id="KW-1185">Reference proteome</keyword>
<dbReference type="Proteomes" id="UP000184550">
    <property type="component" value="Unassembled WGS sequence"/>
</dbReference>
<evidence type="ECO:0000256" key="1">
    <source>
        <dbReference type="SAM" id="Phobius"/>
    </source>
</evidence>
<feature type="transmembrane region" description="Helical" evidence="1">
    <location>
        <begin position="395"/>
        <end position="413"/>
    </location>
</feature>
<sequence length="462" mass="53198">MNSQTNPKSDYRIFAPNVYLFTYCLINNAKKLDNPLWKQGDKILKAFSNQTITEHLVFPDDLTSDRLYLFKDSYLAFTSTQNPEIEGFAQPQKIQDSYALWLNIGYSDEDETVGDVEVEVLQKLNPNHILILPKDDKILGQTLLITAWLTNKTKQRDPDYLRKLADQCCQNLLGDKTPPFYRTGELFESAIFEYGKPDRDPQVLVWLFRDENADQQYNKYQQELIALFFYRTKIVKAFADSRLVYTMLDQAYSLIADNLDNLQTELATRHDISANDNYLKSFKTELKNLAKESLPYTRLLRKMEDFGNTIEINLYNYQETIEQICGKLEIDKEELSFLKYFGEQTAPYFERQIKADLGYFKHGTDLVNTAIASIRGIVEIDQADANQSLQDHIQAIGVGIAAGAIFASVSGLITQPWSLPSRDHIFLFPHPFVIALLASILCSWGAFWFSKKVIKKRRSTLK</sequence>
<dbReference type="AlphaFoldDB" id="A0A7Z9BS43"/>
<accession>A0A7Z9BS43</accession>
<dbReference type="EMBL" id="CZCU02000140">
    <property type="protein sequence ID" value="VXD19957.1"/>
    <property type="molecule type" value="Genomic_DNA"/>
</dbReference>